<comment type="caution">
    <text evidence="3">The sequence shown here is derived from an EMBL/GenBank/DDBJ whole genome shotgun (WGS) entry which is preliminary data.</text>
</comment>
<gene>
    <name evidence="3" type="ORF">G3T37_12645</name>
</gene>
<keyword evidence="2" id="KW-0812">Transmembrane</keyword>
<organism evidence="3 4">
    <name type="scientific">Galbitalea soli</name>
    <dbReference type="NCBI Taxonomy" id="1268042"/>
    <lineage>
        <taxon>Bacteria</taxon>
        <taxon>Bacillati</taxon>
        <taxon>Actinomycetota</taxon>
        <taxon>Actinomycetes</taxon>
        <taxon>Micrococcales</taxon>
        <taxon>Microbacteriaceae</taxon>
        <taxon>Galbitalea</taxon>
    </lineage>
</organism>
<feature type="region of interest" description="Disordered" evidence="1">
    <location>
        <begin position="139"/>
        <end position="176"/>
    </location>
</feature>
<name>A0A7C9TSY0_9MICO</name>
<feature type="transmembrane region" description="Helical" evidence="2">
    <location>
        <begin position="81"/>
        <end position="100"/>
    </location>
</feature>
<reference evidence="3 4" key="1">
    <citation type="journal article" date="2014" name="Int. J. Syst. Evol. Microbiol.">
        <title>Description of Galbitalea soli gen. nov., sp. nov., and Frondihabitans sucicola sp. nov.</title>
        <authorList>
            <person name="Kim S.J."/>
            <person name="Lim J.M."/>
            <person name="Ahn J.H."/>
            <person name="Weon H.Y."/>
            <person name="Hamada M."/>
            <person name="Suzuki K."/>
            <person name="Ahn T.Y."/>
            <person name="Kwon S.W."/>
        </authorList>
    </citation>
    <scope>NUCLEOTIDE SEQUENCE [LARGE SCALE GENOMIC DNA]</scope>
    <source>
        <strain evidence="3 4">NBRC 108727</strain>
    </source>
</reference>
<evidence type="ECO:0000256" key="2">
    <source>
        <dbReference type="SAM" id="Phobius"/>
    </source>
</evidence>
<dbReference type="EMBL" id="JAAGWZ010000004">
    <property type="protein sequence ID" value="NEM92200.1"/>
    <property type="molecule type" value="Genomic_DNA"/>
</dbReference>
<keyword evidence="4" id="KW-1185">Reference proteome</keyword>
<accession>A0A7C9TSY0</accession>
<evidence type="ECO:0000256" key="1">
    <source>
        <dbReference type="SAM" id="MobiDB-lite"/>
    </source>
</evidence>
<dbReference type="Proteomes" id="UP000479756">
    <property type="component" value="Unassembled WGS sequence"/>
</dbReference>
<keyword evidence="2" id="KW-0472">Membrane</keyword>
<feature type="region of interest" description="Disordered" evidence="1">
    <location>
        <begin position="1"/>
        <end position="52"/>
    </location>
</feature>
<keyword evidence="2" id="KW-1133">Transmembrane helix</keyword>
<evidence type="ECO:0000313" key="3">
    <source>
        <dbReference type="EMBL" id="NEM92200.1"/>
    </source>
</evidence>
<feature type="compositionally biased region" description="Low complexity" evidence="1">
    <location>
        <begin position="19"/>
        <end position="41"/>
    </location>
</feature>
<dbReference type="RefSeq" id="WP_163474255.1">
    <property type="nucleotide sequence ID" value="NZ_JAAGWZ010000004.1"/>
</dbReference>
<protein>
    <submittedName>
        <fullName evidence="3">Uncharacterized protein</fullName>
    </submittedName>
</protein>
<feature type="compositionally biased region" description="Basic and acidic residues" evidence="1">
    <location>
        <begin position="167"/>
        <end position="176"/>
    </location>
</feature>
<sequence>MESDPNGSPADLPAPTPADAPSAVDGPSPASAARPSAVDGPSPAPAAAPSPASAAAPTPVIAAARHSRAATIERVAKTGMIAAQILWAIALLVFLFVLLVHRTADAITASIAVVVILGVAYLGFDGLYAAAGRRHARASREHSRHASADGLGRSEGTDASASTGDATDDRATRFTE</sequence>
<dbReference type="AlphaFoldDB" id="A0A7C9TSY0"/>
<feature type="transmembrane region" description="Helical" evidence="2">
    <location>
        <begin position="106"/>
        <end position="130"/>
    </location>
</feature>
<proteinExistence type="predicted"/>
<evidence type="ECO:0000313" key="4">
    <source>
        <dbReference type="Proteomes" id="UP000479756"/>
    </source>
</evidence>